<dbReference type="InterPro" id="IPR050491">
    <property type="entry name" value="AmpC-like"/>
</dbReference>
<dbReference type="GO" id="GO:0016787">
    <property type="term" value="F:hydrolase activity"/>
    <property type="evidence" value="ECO:0007669"/>
    <property type="project" value="UniProtKB-KW"/>
</dbReference>
<sequence length="438" mass="48890">MYRFKVFAGLVILLLFLFVLTLCSNDSISATHSSIETFDEVTYTSLRQNSNVLDKELQIALQQAVDSYFSKAIASEEVVGAGVSIVQGKQVLLADGFGIKNSLTGQKVDGQTVFRLGSLSKGFTGVLASYLKDEGKLTWEDKVRDYIPEFELGDRENTESITLAHLLSHTSGAPYHSYTNLVEAGLSMEKIAGRFADVQPISKPGEMYSYQNALFALSGEMMKKVTGQEITTSLEERFFKPLEMCATTMDFDALKKIENKAKPHVKARRGWKSGKLTDSYFNAVAAGGINSNAEDMAKWMQFLLGHRPDVMKRQALQEAFTPFVEIPGRQKYYQRWPGHMASYYGFGWRIHTYRSGNPEVENTIWHHGGSVNRFRNEIAVFPEEDLGICVLLNNQSRIAQRVITDLYSIVREVIRTHTGETPPKQSVVSSQPSGSAGT</sequence>
<dbReference type="InterPro" id="IPR001466">
    <property type="entry name" value="Beta-lactam-related"/>
</dbReference>
<name>A0A3B0C7T0_9FLAO</name>
<organism evidence="3 4">
    <name type="scientific">Ulvibacterium marinum</name>
    <dbReference type="NCBI Taxonomy" id="2419782"/>
    <lineage>
        <taxon>Bacteria</taxon>
        <taxon>Pseudomonadati</taxon>
        <taxon>Bacteroidota</taxon>
        <taxon>Flavobacteriia</taxon>
        <taxon>Flavobacteriales</taxon>
        <taxon>Flavobacteriaceae</taxon>
        <taxon>Ulvibacterium</taxon>
    </lineage>
</organism>
<dbReference type="Pfam" id="PF00144">
    <property type="entry name" value="Beta-lactamase"/>
    <property type="match status" value="1"/>
</dbReference>
<feature type="domain" description="Beta-lactamase-related" evidence="2">
    <location>
        <begin position="66"/>
        <end position="399"/>
    </location>
</feature>
<keyword evidence="3" id="KW-0378">Hydrolase</keyword>
<dbReference type="RefSeq" id="WP_120711478.1">
    <property type="nucleotide sequence ID" value="NZ_RBCJ01000002.1"/>
</dbReference>
<keyword evidence="4" id="KW-1185">Reference proteome</keyword>
<proteinExistence type="predicted"/>
<dbReference type="Proteomes" id="UP000276603">
    <property type="component" value="Unassembled WGS sequence"/>
</dbReference>
<dbReference type="OrthoDB" id="1522765at2"/>
<evidence type="ECO:0000313" key="3">
    <source>
        <dbReference type="EMBL" id="RKN81320.1"/>
    </source>
</evidence>
<comment type="caution">
    <text evidence="3">The sequence shown here is derived from an EMBL/GenBank/DDBJ whole genome shotgun (WGS) entry which is preliminary data.</text>
</comment>
<dbReference type="AlphaFoldDB" id="A0A3B0C7T0"/>
<evidence type="ECO:0000256" key="1">
    <source>
        <dbReference type="SAM" id="MobiDB-lite"/>
    </source>
</evidence>
<protein>
    <submittedName>
        <fullName evidence="3">Class A beta-lactamase-related serine hydrolase</fullName>
    </submittedName>
</protein>
<evidence type="ECO:0000313" key="4">
    <source>
        <dbReference type="Proteomes" id="UP000276603"/>
    </source>
</evidence>
<evidence type="ECO:0000259" key="2">
    <source>
        <dbReference type="Pfam" id="PF00144"/>
    </source>
</evidence>
<reference evidence="3 4" key="1">
    <citation type="submission" date="2018-10" db="EMBL/GenBank/DDBJ databases">
        <title>Ulvibacterium marinum gen. nov., sp. nov., a novel marine bacterium of the family Flavobacteriaceae, isolated from a culture of the green alga Ulva prolifera.</title>
        <authorList>
            <person name="Zhang Z."/>
        </authorList>
    </citation>
    <scope>NUCLEOTIDE SEQUENCE [LARGE SCALE GENOMIC DNA]</scope>
    <source>
        <strain evidence="3 4">CCMM003</strain>
    </source>
</reference>
<dbReference type="SUPFAM" id="SSF56601">
    <property type="entry name" value="beta-lactamase/transpeptidase-like"/>
    <property type="match status" value="1"/>
</dbReference>
<accession>A0A3B0C7T0</accession>
<dbReference type="EMBL" id="RBCJ01000002">
    <property type="protein sequence ID" value="RKN81320.1"/>
    <property type="molecule type" value="Genomic_DNA"/>
</dbReference>
<feature type="compositionally biased region" description="Low complexity" evidence="1">
    <location>
        <begin position="422"/>
        <end position="438"/>
    </location>
</feature>
<feature type="region of interest" description="Disordered" evidence="1">
    <location>
        <begin position="418"/>
        <end position="438"/>
    </location>
</feature>
<dbReference type="InterPro" id="IPR012338">
    <property type="entry name" value="Beta-lactam/transpept-like"/>
</dbReference>
<dbReference type="PANTHER" id="PTHR46825">
    <property type="entry name" value="D-ALANYL-D-ALANINE-CARBOXYPEPTIDASE/ENDOPEPTIDASE AMPH"/>
    <property type="match status" value="1"/>
</dbReference>
<gene>
    <name evidence="3" type="ORF">D7Z94_10305</name>
</gene>
<dbReference type="Gene3D" id="3.40.710.10">
    <property type="entry name" value="DD-peptidase/beta-lactamase superfamily"/>
    <property type="match status" value="1"/>
</dbReference>
<dbReference type="PANTHER" id="PTHR46825:SF15">
    <property type="entry name" value="BETA-LACTAMASE-RELATED DOMAIN-CONTAINING PROTEIN"/>
    <property type="match status" value="1"/>
</dbReference>